<dbReference type="PANTHER" id="PTHR43597:SF5">
    <property type="entry name" value="SUFE-LIKE PROTEIN 2, CHLOROPLASTIC"/>
    <property type="match status" value="1"/>
</dbReference>
<dbReference type="Pfam" id="PF02657">
    <property type="entry name" value="SufE"/>
    <property type="match status" value="1"/>
</dbReference>
<comment type="similarity">
    <text evidence="1">Belongs to the SufE family.</text>
</comment>
<dbReference type="SUPFAM" id="SSF82649">
    <property type="entry name" value="SufE/NifU"/>
    <property type="match status" value="1"/>
</dbReference>
<accession>A0A368EJD9</accession>
<organism evidence="3 4">
    <name type="scientific">PS1 clade bacterium</name>
    <dbReference type="NCBI Taxonomy" id="2175152"/>
    <lineage>
        <taxon>Bacteria</taxon>
        <taxon>Pseudomonadati</taxon>
        <taxon>Pseudomonadota</taxon>
        <taxon>Alphaproteobacteria</taxon>
        <taxon>PS1 clade</taxon>
    </lineage>
</organism>
<dbReference type="InterPro" id="IPR003808">
    <property type="entry name" value="Fe-S_metab-assoc_dom"/>
</dbReference>
<protein>
    <submittedName>
        <fullName evidence="3">SufE family protein</fullName>
    </submittedName>
</protein>
<evidence type="ECO:0000259" key="2">
    <source>
        <dbReference type="Pfam" id="PF02657"/>
    </source>
</evidence>
<reference evidence="3 4" key="1">
    <citation type="journal article" date="2018" name="Microbiome">
        <title>Fine metagenomic profile of the Mediterranean stratified and mixed water columns revealed by assembly and recruitment.</title>
        <authorList>
            <person name="Haro-Moreno J.M."/>
            <person name="Lopez-Perez M."/>
            <person name="De La Torre J.R."/>
            <person name="Picazo A."/>
            <person name="Camacho A."/>
            <person name="Rodriguez-Valera F."/>
        </authorList>
    </citation>
    <scope>NUCLEOTIDE SEQUENCE [LARGE SCALE GENOMIC DNA]</scope>
    <source>
        <strain evidence="3">MED-G50</strain>
    </source>
</reference>
<name>A0A368EJD9_9PROT</name>
<evidence type="ECO:0000313" key="3">
    <source>
        <dbReference type="EMBL" id="RCL84605.1"/>
    </source>
</evidence>
<gene>
    <name evidence="3" type="ORF">DBW64_03245</name>
</gene>
<dbReference type="EMBL" id="QOQK01000011">
    <property type="protein sequence ID" value="RCL84605.1"/>
    <property type="molecule type" value="Genomic_DNA"/>
</dbReference>
<dbReference type="PANTHER" id="PTHR43597">
    <property type="entry name" value="SULFUR ACCEPTOR PROTEIN CSDE"/>
    <property type="match status" value="1"/>
</dbReference>
<proteinExistence type="inferred from homology"/>
<feature type="domain" description="Fe-S metabolism associated" evidence="2">
    <location>
        <begin position="8"/>
        <end position="127"/>
    </location>
</feature>
<dbReference type="AlphaFoldDB" id="A0A368EJD9"/>
<dbReference type="Gene3D" id="3.90.1010.10">
    <property type="match status" value="1"/>
</dbReference>
<evidence type="ECO:0000313" key="4">
    <source>
        <dbReference type="Proteomes" id="UP000252289"/>
    </source>
</evidence>
<sequence length="136" mass="15151">MPLENLLEDFDLFDDWEDRYKFIIELGAGLEPLSDEEHNDVNKVPGCVSQVWLVSEGSPDEIQFRGDSDAHIVKGLVAILLSIFSGKSAQEIMEINAQAIFEKLGLKDHLTPQRSNGFYAMVSRIRADAEALDAGK</sequence>
<dbReference type="Proteomes" id="UP000252289">
    <property type="component" value="Unassembled WGS sequence"/>
</dbReference>
<comment type="caution">
    <text evidence="3">The sequence shown here is derived from an EMBL/GenBank/DDBJ whole genome shotgun (WGS) entry which is preliminary data.</text>
</comment>
<evidence type="ECO:0000256" key="1">
    <source>
        <dbReference type="ARBA" id="ARBA00010282"/>
    </source>
</evidence>